<dbReference type="Gene3D" id="3.40.50.10810">
    <property type="entry name" value="Tandem AAA-ATPase domain"/>
    <property type="match status" value="1"/>
</dbReference>
<accession>A0A9P6DYP3</accession>
<dbReference type="PANTHER" id="PTHR10799">
    <property type="entry name" value="SNF2/RAD54 HELICASE FAMILY"/>
    <property type="match status" value="1"/>
</dbReference>
<reference evidence="4" key="1">
    <citation type="journal article" date="2020" name="Nat. Commun.">
        <title>Large-scale genome sequencing of mycorrhizal fungi provides insights into the early evolution of symbiotic traits.</title>
        <authorList>
            <person name="Miyauchi S."/>
            <person name="Kiss E."/>
            <person name="Kuo A."/>
            <person name="Drula E."/>
            <person name="Kohler A."/>
            <person name="Sanchez-Garcia M."/>
            <person name="Morin E."/>
            <person name="Andreopoulos B."/>
            <person name="Barry K.W."/>
            <person name="Bonito G."/>
            <person name="Buee M."/>
            <person name="Carver A."/>
            <person name="Chen C."/>
            <person name="Cichocki N."/>
            <person name="Clum A."/>
            <person name="Culley D."/>
            <person name="Crous P.W."/>
            <person name="Fauchery L."/>
            <person name="Girlanda M."/>
            <person name="Hayes R.D."/>
            <person name="Keri Z."/>
            <person name="LaButti K."/>
            <person name="Lipzen A."/>
            <person name="Lombard V."/>
            <person name="Magnuson J."/>
            <person name="Maillard F."/>
            <person name="Murat C."/>
            <person name="Nolan M."/>
            <person name="Ohm R.A."/>
            <person name="Pangilinan J."/>
            <person name="Pereira M.F."/>
            <person name="Perotto S."/>
            <person name="Peter M."/>
            <person name="Pfister S."/>
            <person name="Riley R."/>
            <person name="Sitrit Y."/>
            <person name="Stielow J.B."/>
            <person name="Szollosi G."/>
            <person name="Zifcakova L."/>
            <person name="Stursova M."/>
            <person name="Spatafora J.W."/>
            <person name="Tedersoo L."/>
            <person name="Vaario L.M."/>
            <person name="Yamada A."/>
            <person name="Yan M."/>
            <person name="Wang P."/>
            <person name="Xu J."/>
            <person name="Bruns T."/>
            <person name="Baldrian P."/>
            <person name="Vilgalys R."/>
            <person name="Dunand C."/>
            <person name="Henrissat B."/>
            <person name="Grigoriev I.V."/>
            <person name="Hibbett D."/>
            <person name="Nagy L.G."/>
            <person name="Martin F.M."/>
        </authorList>
    </citation>
    <scope>NUCLEOTIDE SEQUENCE</scope>
    <source>
        <strain evidence="4">UP504</strain>
    </source>
</reference>
<sequence length="159" mass="18567">MTRENALRDYIPVQPKTLASGTCLKDYQLLGVNWLSLLHRKNLSCILADEMGLGKTVQVISFLAHLKEQGNKGPHLVIVPSSTLENWGREFEKFAPSLEVRTYYGSQTERVYQRSELVEEMGQWEVCITTYNLAQGNDQDRKFFKRVDWEVRRFSFDWM</sequence>
<dbReference type="InterPro" id="IPR027417">
    <property type="entry name" value="P-loop_NTPase"/>
</dbReference>
<feature type="domain" description="Helicase ATP-binding" evidence="3">
    <location>
        <begin position="36"/>
        <end position="159"/>
    </location>
</feature>
<proteinExistence type="predicted"/>
<dbReference type="OrthoDB" id="5857104at2759"/>
<dbReference type="EMBL" id="MU128923">
    <property type="protein sequence ID" value="KAF9518677.1"/>
    <property type="molecule type" value="Genomic_DNA"/>
</dbReference>
<dbReference type="PROSITE" id="PS51192">
    <property type="entry name" value="HELICASE_ATP_BIND_1"/>
    <property type="match status" value="1"/>
</dbReference>
<dbReference type="Pfam" id="PF00176">
    <property type="entry name" value="SNF2-rel_dom"/>
    <property type="match status" value="1"/>
</dbReference>
<dbReference type="GO" id="GO:0005524">
    <property type="term" value="F:ATP binding"/>
    <property type="evidence" value="ECO:0007669"/>
    <property type="project" value="InterPro"/>
</dbReference>
<name>A0A9P6DYP3_9AGAM</name>
<dbReference type="AlphaFoldDB" id="A0A9P6DYP3"/>
<gene>
    <name evidence="4" type="ORF">BS47DRAFT_226715</name>
</gene>
<dbReference type="InterPro" id="IPR000330">
    <property type="entry name" value="SNF2_N"/>
</dbReference>
<evidence type="ECO:0000313" key="5">
    <source>
        <dbReference type="Proteomes" id="UP000886523"/>
    </source>
</evidence>
<dbReference type="SUPFAM" id="SSF52540">
    <property type="entry name" value="P-loop containing nucleoside triphosphate hydrolases"/>
    <property type="match status" value="1"/>
</dbReference>
<evidence type="ECO:0000259" key="3">
    <source>
        <dbReference type="PROSITE" id="PS51192"/>
    </source>
</evidence>
<organism evidence="4 5">
    <name type="scientific">Hydnum rufescens UP504</name>
    <dbReference type="NCBI Taxonomy" id="1448309"/>
    <lineage>
        <taxon>Eukaryota</taxon>
        <taxon>Fungi</taxon>
        <taxon>Dikarya</taxon>
        <taxon>Basidiomycota</taxon>
        <taxon>Agaricomycotina</taxon>
        <taxon>Agaricomycetes</taxon>
        <taxon>Cantharellales</taxon>
        <taxon>Hydnaceae</taxon>
        <taxon>Hydnum</taxon>
    </lineage>
</organism>
<evidence type="ECO:0000313" key="4">
    <source>
        <dbReference type="EMBL" id="KAF9518677.1"/>
    </source>
</evidence>
<keyword evidence="1" id="KW-0547">Nucleotide-binding</keyword>
<evidence type="ECO:0000256" key="2">
    <source>
        <dbReference type="ARBA" id="ARBA00022840"/>
    </source>
</evidence>
<protein>
    <recommendedName>
        <fullName evidence="3">Helicase ATP-binding domain-containing protein</fullName>
    </recommendedName>
</protein>
<evidence type="ECO:0000256" key="1">
    <source>
        <dbReference type="ARBA" id="ARBA00022741"/>
    </source>
</evidence>
<dbReference type="InterPro" id="IPR038718">
    <property type="entry name" value="SNF2-like_sf"/>
</dbReference>
<keyword evidence="5" id="KW-1185">Reference proteome</keyword>
<comment type="caution">
    <text evidence="4">The sequence shown here is derived from an EMBL/GenBank/DDBJ whole genome shotgun (WGS) entry which is preliminary data.</text>
</comment>
<dbReference type="Proteomes" id="UP000886523">
    <property type="component" value="Unassembled WGS sequence"/>
</dbReference>
<keyword evidence="2" id="KW-0067">ATP-binding</keyword>
<dbReference type="InterPro" id="IPR014001">
    <property type="entry name" value="Helicase_ATP-bd"/>
</dbReference>
<dbReference type="SMART" id="SM00487">
    <property type="entry name" value="DEXDc"/>
    <property type="match status" value="1"/>
</dbReference>